<feature type="transmembrane region" description="Helical" evidence="2">
    <location>
        <begin position="72"/>
        <end position="94"/>
    </location>
</feature>
<keyword evidence="2" id="KW-0472">Membrane</keyword>
<evidence type="ECO:0000256" key="2">
    <source>
        <dbReference type="SAM" id="Phobius"/>
    </source>
</evidence>
<comment type="caution">
    <text evidence="3">The sequence shown here is derived from an EMBL/GenBank/DDBJ whole genome shotgun (WGS) entry which is preliminary data.</text>
</comment>
<dbReference type="PANTHER" id="PTHR38848:SF3">
    <property type="entry name" value="G-PROTEIN COUPLED RECEPTORS FAMILY 3 PROFILE DOMAIN-CONTAINING PROTEIN"/>
    <property type="match status" value="1"/>
</dbReference>
<feature type="transmembrane region" description="Helical" evidence="2">
    <location>
        <begin position="115"/>
        <end position="136"/>
    </location>
</feature>
<evidence type="ECO:0000313" key="3">
    <source>
        <dbReference type="EMBL" id="KAJ4341677.1"/>
    </source>
</evidence>
<feature type="region of interest" description="Disordered" evidence="1">
    <location>
        <begin position="258"/>
        <end position="285"/>
    </location>
</feature>
<dbReference type="AlphaFoldDB" id="A0A9W8X5R7"/>
<dbReference type="Proteomes" id="UP001140562">
    <property type="component" value="Unassembled WGS sequence"/>
</dbReference>
<organism evidence="3 4">
    <name type="scientific">Didymella glomerata</name>
    <dbReference type="NCBI Taxonomy" id="749621"/>
    <lineage>
        <taxon>Eukaryota</taxon>
        <taxon>Fungi</taxon>
        <taxon>Dikarya</taxon>
        <taxon>Ascomycota</taxon>
        <taxon>Pezizomycotina</taxon>
        <taxon>Dothideomycetes</taxon>
        <taxon>Pleosporomycetidae</taxon>
        <taxon>Pleosporales</taxon>
        <taxon>Pleosporineae</taxon>
        <taxon>Didymellaceae</taxon>
        <taxon>Didymella</taxon>
    </lineage>
</organism>
<feature type="transmembrane region" description="Helical" evidence="2">
    <location>
        <begin position="142"/>
        <end position="162"/>
    </location>
</feature>
<proteinExistence type="predicted"/>
<feature type="compositionally biased region" description="Basic residues" evidence="1">
    <location>
        <begin position="267"/>
        <end position="276"/>
    </location>
</feature>
<keyword evidence="2" id="KW-1133">Transmembrane helix</keyword>
<protein>
    <submittedName>
        <fullName evidence="3">Uncharacterized protein</fullName>
    </submittedName>
</protein>
<dbReference type="EMBL" id="JAPEUV010000010">
    <property type="protein sequence ID" value="KAJ4341677.1"/>
    <property type="molecule type" value="Genomic_DNA"/>
</dbReference>
<keyword evidence="4" id="KW-1185">Reference proteome</keyword>
<feature type="region of interest" description="Disordered" evidence="1">
    <location>
        <begin position="172"/>
        <end position="213"/>
    </location>
</feature>
<sequence length="335" mass="37420">MTTKILIYYFLVERAYIVRGSRKPRLKTKLWLFNCLFMMLPYTIFVIMNFVWRITYINDKGVCIIGMQKIAMLPLIVFEVIVNIYLTLLFILPLRKLHSYQNSANPKLKRMALRSFVGSLATLTTSVVNLTVLMVLRGEPGWICLMCCNADILFCVLVLHWVTSKDKPASYASTHASRGGTLDAASDKGGASQRHSIVAAPEQLSSRGRDTKDNIVSQTIKTQHTDPSIWPYEHSPISPTSPVAAKLPGSVTTEIRSSHVHYATTRSKSKNGRLHKSRDDGNSECGDEVELHKIHVQREVCIDSNSSGESGSEGRKESVEDAWAMGRSVSAEKMV</sequence>
<dbReference type="OrthoDB" id="3210850at2759"/>
<accession>A0A9W8X5R7</accession>
<reference evidence="3" key="1">
    <citation type="submission" date="2022-10" db="EMBL/GenBank/DDBJ databases">
        <title>Tapping the CABI collections for fungal endophytes: first genome assemblies for Collariella, Neodidymelliopsis, Ascochyta clinopodiicola, Didymella pomorum, Didymosphaeria variabile, Neocosmospora piperis and Neocucurbitaria cava.</title>
        <authorList>
            <person name="Hill R."/>
        </authorList>
    </citation>
    <scope>NUCLEOTIDE SEQUENCE</scope>
    <source>
        <strain evidence="3">IMI 360193</strain>
    </source>
</reference>
<evidence type="ECO:0000313" key="4">
    <source>
        <dbReference type="Proteomes" id="UP001140562"/>
    </source>
</evidence>
<dbReference type="PANTHER" id="PTHR38848">
    <property type="entry name" value="G-PROTEIN COUPLED RECEPTORS FAMILY 3 PROFILE DOMAIN-CONTAINING PROTEIN"/>
    <property type="match status" value="1"/>
</dbReference>
<keyword evidence="2" id="KW-0812">Transmembrane</keyword>
<feature type="region of interest" description="Disordered" evidence="1">
    <location>
        <begin position="300"/>
        <end position="335"/>
    </location>
</feature>
<feature type="transmembrane region" description="Helical" evidence="2">
    <location>
        <begin position="30"/>
        <end position="52"/>
    </location>
</feature>
<evidence type="ECO:0000256" key="1">
    <source>
        <dbReference type="SAM" id="MobiDB-lite"/>
    </source>
</evidence>
<gene>
    <name evidence="3" type="ORF">N0V87_001692</name>
</gene>
<name>A0A9W8X5R7_9PLEO</name>